<dbReference type="Proteomes" id="UP001498476">
    <property type="component" value="Unassembled WGS sequence"/>
</dbReference>
<gene>
    <name evidence="2" type="ORF">QQX98_010518</name>
</gene>
<evidence type="ECO:0000313" key="3">
    <source>
        <dbReference type="Proteomes" id="UP001498476"/>
    </source>
</evidence>
<comment type="caution">
    <text evidence="2">The sequence shown here is derived from an EMBL/GenBank/DDBJ whole genome shotgun (WGS) entry which is preliminary data.</text>
</comment>
<evidence type="ECO:0000256" key="1">
    <source>
        <dbReference type="SAM" id="MobiDB-lite"/>
    </source>
</evidence>
<feature type="region of interest" description="Disordered" evidence="1">
    <location>
        <begin position="71"/>
        <end position="131"/>
    </location>
</feature>
<reference evidence="2 3" key="1">
    <citation type="journal article" date="2025" name="Microbiol. Resour. Announc.">
        <title>Draft genome sequences for Neonectria magnoliae and Neonectria punicea, canker pathogens of Liriodendron tulipifera and Acer saccharum in West Virginia.</title>
        <authorList>
            <person name="Petronek H.M."/>
            <person name="Kasson M.T."/>
            <person name="Metheny A.M."/>
            <person name="Stauder C.M."/>
            <person name="Lovett B."/>
            <person name="Lynch S.C."/>
            <person name="Garnas J.R."/>
            <person name="Kasson L.R."/>
            <person name="Stajich J.E."/>
        </authorList>
    </citation>
    <scope>NUCLEOTIDE SEQUENCE [LARGE SCALE GENOMIC DNA]</scope>
    <source>
        <strain evidence="2 3">NRRL 64653</strain>
    </source>
</reference>
<protein>
    <submittedName>
        <fullName evidence="2">Uncharacterized protein</fullName>
    </submittedName>
</protein>
<evidence type="ECO:0000313" key="2">
    <source>
        <dbReference type="EMBL" id="KAK7403715.1"/>
    </source>
</evidence>
<keyword evidence="3" id="KW-1185">Reference proteome</keyword>
<sequence>MASASSADRSMRRRRADVEVLSNQPETVQKEEPWPAWVKGLLKWCIRGMQTWANDMLNRLLEEEKKADEALPLAVSPGDTTTKANDRKAAKTRLPPVATAVGQLSRQDQQPLVSLSSLEPRQPSQLADQTNHDDQIAPDWYRWYREQHKQHWRQMHPLGADYRGVAITTEWYTWYRMEHRRLQALKREKASQGGDVM</sequence>
<dbReference type="EMBL" id="JAZAVJ010000233">
    <property type="protein sequence ID" value="KAK7403715.1"/>
    <property type="molecule type" value="Genomic_DNA"/>
</dbReference>
<proteinExistence type="predicted"/>
<feature type="compositionally biased region" description="Polar residues" evidence="1">
    <location>
        <begin position="102"/>
        <end position="129"/>
    </location>
</feature>
<name>A0ABR1GPP5_9HYPO</name>
<organism evidence="2 3">
    <name type="scientific">Neonectria punicea</name>
    <dbReference type="NCBI Taxonomy" id="979145"/>
    <lineage>
        <taxon>Eukaryota</taxon>
        <taxon>Fungi</taxon>
        <taxon>Dikarya</taxon>
        <taxon>Ascomycota</taxon>
        <taxon>Pezizomycotina</taxon>
        <taxon>Sordariomycetes</taxon>
        <taxon>Hypocreomycetidae</taxon>
        <taxon>Hypocreales</taxon>
        <taxon>Nectriaceae</taxon>
        <taxon>Neonectria</taxon>
    </lineage>
</organism>
<accession>A0ABR1GPP5</accession>